<dbReference type="RefSeq" id="WP_190834430.1">
    <property type="nucleotide sequence ID" value="NZ_CAWPPI010000084.1"/>
</dbReference>
<gene>
    <name evidence="2" type="ORF">ICL16_27405</name>
</gene>
<protein>
    <submittedName>
        <fullName evidence="2">Uncharacterized protein</fullName>
    </submittedName>
</protein>
<keyword evidence="1" id="KW-0472">Membrane</keyword>
<reference evidence="2" key="1">
    <citation type="submission" date="2020-09" db="EMBL/GenBank/DDBJ databases">
        <title>Iningainema tapete sp. nov. (Scytonemataceae, Cyanobacteria) from greenhouses in central Florida (USA) produces two types of nodularin with biosynthetic potential for microcystin-LR and anabaenopeptins.</title>
        <authorList>
            <person name="Berthold D.E."/>
            <person name="Lefler F.W."/>
            <person name="Huang I.-S."/>
            <person name="Abdulla H."/>
            <person name="Zimba P.V."/>
            <person name="Laughinghouse H.D. IV."/>
        </authorList>
    </citation>
    <scope>NUCLEOTIDE SEQUENCE</scope>
    <source>
        <strain evidence="2">BLCCT55</strain>
    </source>
</reference>
<feature type="transmembrane region" description="Helical" evidence="1">
    <location>
        <begin position="40"/>
        <end position="62"/>
    </location>
</feature>
<evidence type="ECO:0000313" key="2">
    <source>
        <dbReference type="EMBL" id="MBD2775682.1"/>
    </source>
</evidence>
<feature type="transmembrane region" description="Helical" evidence="1">
    <location>
        <begin position="74"/>
        <end position="92"/>
    </location>
</feature>
<name>A0A8J7BYG3_9CYAN</name>
<evidence type="ECO:0000313" key="3">
    <source>
        <dbReference type="Proteomes" id="UP000629098"/>
    </source>
</evidence>
<proteinExistence type="predicted"/>
<dbReference type="AlphaFoldDB" id="A0A8J7BYG3"/>
<comment type="caution">
    <text evidence="2">The sequence shown here is derived from an EMBL/GenBank/DDBJ whole genome shotgun (WGS) entry which is preliminary data.</text>
</comment>
<keyword evidence="1" id="KW-1133">Transmembrane helix</keyword>
<sequence length="213" mass="24379">MQPLLGLEISKGELRRLTGFAPDTIMRRSLMSDRHQRSKFLGNEIVVTLVLTAIIVGVIYALIIRPTIGQSTELFIILLIVVAIAVLSVRWLRRRLTYSRLLTTLLEQVDKYHAILWSLNSIDENQQSMSDRDKVITALQLVREDLVRALKIERIVRDNKRLLSNNQELFANNLTNLQTLQVSSQTEYAQLLNQSLQIALDVQAQIKKLQSHP</sequence>
<keyword evidence="3" id="KW-1185">Reference proteome</keyword>
<dbReference type="EMBL" id="JACXAE010000084">
    <property type="protein sequence ID" value="MBD2775682.1"/>
    <property type="molecule type" value="Genomic_DNA"/>
</dbReference>
<dbReference type="Proteomes" id="UP000629098">
    <property type="component" value="Unassembled WGS sequence"/>
</dbReference>
<accession>A0A8J7BYG3</accession>
<keyword evidence="1" id="KW-0812">Transmembrane</keyword>
<evidence type="ECO:0000256" key="1">
    <source>
        <dbReference type="SAM" id="Phobius"/>
    </source>
</evidence>
<organism evidence="2 3">
    <name type="scientific">Iningainema tapete BLCC-T55</name>
    <dbReference type="NCBI Taxonomy" id="2748662"/>
    <lineage>
        <taxon>Bacteria</taxon>
        <taxon>Bacillati</taxon>
        <taxon>Cyanobacteriota</taxon>
        <taxon>Cyanophyceae</taxon>
        <taxon>Nostocales</taxon>
        <taxon>Scytonemataceae</taxon>
        <taxon>Iningainema tapete</taxon>
    </lineage>
</organism>